<dbReference type="OrthoDB" id="9774907at2"/>
<evidence type="ECO:0000256" key="3">
    <source>
        <dbReference type="ARBA" id="ARBA00017144"/>
    </source>
</evidence>
<reference evidence="14 15" key="1">
    <citation type="submission" date="2013-04" db="EMBL/GenBank/DDBJ databases">
        <title>Oceanococcus atlanticus 22II-S10r2 Genome Sequencing.</title>
        <authorList>
            <person name="Lai Q."/>
            <person name="Li G."/>
            <person name="Shao Z."/>
        </authorList>
    </citation>
    <scope>NUCLEOTIDE SEQUENCE [LARGE SCALE GENOMIC DNA]</scope>
    <source>
        <strain evidence="14 15">22II-S10r2</strain>
    </source>
</reference>
<dbReference type="GO" id="GO:0006227">
    <property type="term" value="P:dUDP biosynthetic process"/>
    <property type="evidence" value="ECO:0007669"/>
    <property type="project" value="TreeGrafter"/>
</dbReference>
<dbReference type="GO" id="GO:0005524">
    <property type="term" value="F:ATP binding"/>
    <property type="evidence" value="ECO:0007669"/>
    <property type="project" value="UniProtKB-UniRule"/>
</dbReference>
<evidence type="ECO:0000256" key="2">
    <source>
        <dbReference type="ARBA" id="ARBA00012980"/>
    </source>
</evidence>
<evidence type="ECO:0000256" key="10">
    <source>
        <dbReference type="ARBA" id="ARBA00048743"/>
    </source>
</evidence>
<dbReference type="GO" id="GO:0006235">
    <property type="term" value="P:dTTP biosynthetic process"/>
    <property type="evidence" value="ECO:0007669"/>
    <property type="project" value="UniProtKB-UniRule"/>
</dbReference>
<name>A0A1Y1SCA9_9GAMM</name>
<dbReference type="HAMAP" id="MF_00165">
    <property type="entry name" value="Thymidylate_kinase"/>
    <property type="match status" value="1"/>
</dbReference>
<keyword evidence="7 12" id="KW-0418">Kinase</keyword>
<dbReference type="STRING" id="1317117.ATO7_13213"/>
<dbReference type="InterPro" id="IPR027417">
    <property type="entry name" value="P-loop_NTPase"/>
</dbReference>
<keyword evidence="15" id="KW-1185">Reference proteome</keyword>
<dbReference type="SUPFAM" id="SSF52540">
    <property type="entry name" value="P-loop containing nucleoside triphosphate hydrolases"/>
    <property type="match status" value="1"/>
</dbReference>
<dbReference type="GO" id="GO:0005829">
    <property type="term" value="C:cytosol"/>
    <property type="evidence" value="ECO:0007669"/>
    <property type="project" value="TreeGrafter"/>
</dbReference>
<dbReference type="GO" id="GO:0004798">
    <property type="term" value="F:dTMP kinase activity"/>
    <property type="evidence" value="ECO:0007669"/>
    <property type="project" value="UniProtKB-UniRule"/>
</dbReference>
<feature type="binding site" evidence="12">
    <location>
        <begin position="10"/>
        <end position="17"/>
    </location>
    <ligand>
        <name>ATP</name>
        <dbReference type="ChEBI" id="CHEBI:30616"/>
    </ligand>
</feature>
<gene>
    <name evidence="12 14" type="primary">tmk</name>
    <name evidence="14" type="ORF">ATO7_13213</name>
</gene>
<proteinExistence type="inferred from homology"/>
<keyword evidence="4 12" id="KW-0808">Transferase</keyword>
<dbReference type="NCBIfam" id="TIGR00041">
    <property type="entry name" value="DTMP_kinase"/>
    <property type="match status" value="1"/>
</dbReference>
<dbReference type="EMBL" id="AQQV01000003">
    <property type="protein sequence ID" value="ORE86258.1"/>
    <property type="molecule type" value="Genomic_DNA"/>
</dbReference>
<keyword evidence="6 12" id="KW-0547">Nucleotide-binding</keyword>
<protein>
    <recommendedName>
        <fullName evidence="3 12">Thymidylate kinase</fullName>
        <ecNumber evidence="2 12">2.7.4.9</ecNumber>
    </recommendedName>
    <alternativeName>
        <fullName evidence="9 12">dTMP kinase</fullName>
    </alternativeName>
</protein>
<dbReference type="InterPro" id="IPR039430">
    <property type="entry name" value="Thymidylate_kin-like_dom"/>
</dbReference>
<evidence type="ECO:0000259" key="13">
    <source>
        <dbReference type="Pfam" id="PF02223"/>
    </source>
</evidence>
<evidence type="ECO:0000256" key="5">
    <source>
        <dbReference type="ARBA" id="ARBA00022727"/>
    </source>
</evidence>
<dbReference type="EC" id="2.7.4.9" evidence="2 12"/>
<dbReference type="GO" id="GO:0006233">
    <property type="term" value="P:dTDP biosynthetic process"/>
    <property type="evidence" value="ECO:0007669"/>
    <property type="project" value="InterPro"/>
</dbReference>
<dbReference type="InterPro" id="IPR018094">
    <property type="entry name" value="Thymidylate_kinase"/>
</dbReference>
<organism evidence="14 15">
    <name type="scientific">Oceanococcus atlanticus</name>
    <dbReference type="NCBI Taxonomy" id="1317117"/>
    <lineage>
        <taxon>Bacteria</taxon>
        <taxon>Pseudomonadati</taxon>
        <taxon>Pseudomonadota</taxon>
        <taxon>Gammaproteobacteria</taxon>
        <taxon>Chromatiales</taxon>
        <taxon>Oceanococcaceae</taxon>
        <taxon>Oceanococcus</taxon>
    </lineage>
</organism>
<dbReference type="PANTHER" id="PTHR10344">
    <property type="entry name" value="THYMIDYLATE KINASE"/>
    <property type="match status" value="1"/>
</dbReference>
<dbReference type="FunFam" id="3.40.50.300:FF:000225">
    <property type="entry name" value="Thymidylate kinase"/>
    <property type="match status" value="1"/>
</dbReference>
<dbReference type="PANTHER" id="PTHR10344:SF4">
    <property type="entry name" value="UMP-CMP KINASE 2, MITOCHONDRIAL"/>
    <property type="match status" value="1"/>
</dbReference>
<accession>A0A1Y1SCA9</accession>
<dbReference type="RefSeq" id="WP_083562471.1">
    <property type="nucleotide sequence ID" value="NZ_AQQV01000003.1"/>
</dbReference>
<dbReference type="InterPro" id="IPR018095">
    <property type="entry name" value="Thymidylate_kin_CS"/>
</dbReference>
<evidence type="ECO:0000256" key="7">
    <source>
        <dbReference type="ARBA" id="ARBA00022777"/>
    </source>
</evidence>
<evidence type="ECO:0000256" key="6">
    <source>
        <dbReference type="ARBA" id="ARBA00022741"/>
    </source>
</evidence>
<evidence type="ECO:0000256" key="4">
    <source>
        <dbReference type="ARBA" id="ARBA00022679"/>
    </source>
</evidence>
<dbReference type="Pfam" id="PF02223">
    <property type="entry name" value="Thymidylate_kin"/>
    <property type="match status" value="1"/>
</dbReference>
<comment type="similarity">
    <text evidence="1 12">Belongs to the thymidylate kinase family.</text>
</comment>
<evidence type="ECO:0000256" key="1">
    <source>
        <dbReference type="ARBA" id="ARBA00009776"/>
    </source>
</evidence>
<evidence type="ECO:0000313" key="15">
    <source>
        <dbReference type="Proteomes" id="UP000192342"/>
    </source>
</evidence>
<dbReference type="Gene3D" id="3.40.50.300">
    <property type="entry name" value="P-loop containing nucleotide triphosphate hydrolases"/>
    <property type="match status" value="1"/>
</dbReference>
<feature type="domain" description="Thymidylate kinase-like" evidence="13">
    <location>
        <begin position="8"/>
        <end position="194"/>
    </location>
</feature>
<comment type="function">
    <text evidence="11 12">Phosphorylation of dTMP to form dTDP in both de novo and salvage pathways of dTTP synthesis.</text>
</comment>
<dbReference type="AlphaFoldDB" id="A0A1Y1SCA9"/>
<sequence>MSGYFFVFDGMDGAGKSTALNGVAASLRRMGHSVVTTREPGGSPLAEQIRECMLGDWSDGVPPQTELLLVFAARAAHMQHTVLPALARGEIVLCDRFIDSSHVYQGVLGGITASWIDQLGTQTIARLPEASFIFDLPVEQASQRLQQRGIENRFDRIDLERMQTIRDAFAQRAQAPSHHLIDASREQSAVHADVLERIEGLLA</sequence>
<dbReference type="Proteomes" id="UP000192342">
    <property type="component" value="Unassembled WGS sequence"/>
</dbReference>
<evidence type="ECO:0000256" key="9">
    <source>
        <dbReference type="ARBA" id="ARBA00029962"/>
    </source>
</evidence>
<evidence type="ECO:0000313" key="14">
    <source>
        <dbReference type="EMBL" id="ORE86258.1"/>
    </source>
</evidence>
<dbReference type="PROSITE" id="PS01331">
    <property type="entry name" value="THYMIDYLATE_KINASE"/>
    <property type="match status" value="1"/>
</dbReference>
<evidence type="ECO:0000256" key="11">
    <source>
        <dbReference type="ARBA" id="ARBA00057735"/>
    </source>
</evidence>
<evidence type="ECO:0000256" key="12">
    <source>
        <dbReference type="HAMAP-Rule" id="MF_00165"/>
    </source>
</evidence>
<evidence type="ECO:0000256" key="8">
    <source>
        <dbReference type="ARBA" id="ARBA00022840"/>
    </source>
</evidence>
<comment type="catalytic activity">
    <reaction evidence="10 12">
        <text>dTMP + ATP = dTDP + ADP</text>
        <dbReference type="Rhea" id="RHEA:13517"/>
        <dbReference type="ChEBI" id="CHEBI:30616"/>
        <dbReference type="ChEBI" id="CHEBI:58369"/>
        <dbReference type="ChEBI" id="CHEBI:63528"/>
        <dbReference type="ChEBI" id="CHEBI:456216"/>
        <dbReference type="EC" id="2.7.4.9"/>
    </reaction>
</comment>
<keyword evidence="5 12" id="KW-0545">Nucleotide biosynthesis</keyword>
<keyword evidence="8 12" id="KW-0067">ATP-binding</keyword>
<comment type="caution">
    <text evidence="14">The sequence shown here is derived from an EMBL/GenBank/DDBJ whole genome shotgun (WGS) entry which is preliminary data.</text>
</comment>
<dbReference type="CDD" id="cd01672">
    <property type="entry name" value="TMPK"/>
    <property type="match status" value="1"/>
</dbReference>